<dbReference type="InterPro" id="IPR006015">
    <property type="entry name" value="Universal_stress_UspA"/>
</dbReference>
<evidence type="ECO:0000259" key="2">
    <source>
        <dbReference type="Pfam" id="PF00582"/>
    </source>
</evidence>
<organism evidence="3 4">
    <name type="scientific">Haloprofundus marisrubri</name>
    <dbReference type="NCBI Taxonomy" id="1514971"/>
    <lineage>
        <taxon>Archaea</taxon>
        <taxon>Methanobacteriati</taxon>
        <taxon>Methanobacteriota</taxon>
        <taxon>Stenosarchaea group</taxon>
        <taxon>Halobacteria</taxon>
        <taxon>Halobacteriales</taxon>
        <taxon>Haloferacaceae</taxon>
        <taxon>Haloprofundus</taxon>
    </lineage>
</organism>
<name>A0A0W1R987_9EURY</name>
<dbReference type="AlphaFoldDB" id="A0A0W1R987"/>
<dbReference type="EMBL" id="LOPU01000018">
    <property type="protein sequence ID" value="KTG09866.1"/>
    <property type="molecule type" value="Genomic_DNA"/>
</dbReference>
<dbReference type="Proteomes" id="UP000054387">
    <property type="component" value="Unassembled WGS sequence"/>
</dbReference>
<dbReference type="OrthoDB" id="281037at2157"/>
<dbReference type="InterPro" id="IPR014729">
    <property type="entry name" value="Rossmann-like_a/b/a_fold"/>
</dbReference>
<dbReference type="CDD" id="cd00293">
    <property type="entry name" value="USP-like"/>
    <property type="match status" value="1"/>
</dbReference>
<dbReference type="RefSeq" id="WP_058581221.1">
    <property type="nucleotide sequence ID" value="NZ_LOPU01000018.1"/>
</dbReference>
<dbReference type="STRING" id="1514971.AUR64_09560"/>
<accession>A0A0W1R987</accession>
<dbReference type="PRINTS" id="PR01438">
    <property type="entry name" value="UNVRSLSTRESS"/>
</dbReference>
<protein>
    <submittedName>
        <fullName evidence="3">Universal stress protein UspA</fullName>
    </submittedName>
</protein>
<reference evidence="3 4" key="1">
    <citation type="submission" date="2015-12" db="EMBL/GenBank/DDBJ databases">
        <title>Haloprofundus marisrubri gen. nov., sp. nov., an extremely halophilic archaeon isolated from the Discovery deep brine-seawater interface in the Red Sea.</title>
        <authorList>
            <person name="Zhang G."/>
            <person name="Stingl U."/>
            <person name="Rashid M."/>
        </authorList>
    </citation>
    <scope>NUCLEOTIDE SEQUENCE [LARGE SCALE GENOMIC DNA]</scope>
    <source>
        <strain evidence="3 4">SB9</strain>
    </source>
</reference>
<dbReference type="InterPro" id="IPR006016">
    <property type="entry name" value="UspA"/>
</dbReference>
<evidence type="ECO:0000256" key="1">
    <source>
        <dbReference type="ARBA" id="ARBA00008791"/>
    </source>
</evidence>
<dbReference type="Gene3D" id="3.40.50.620">
    <property type="entry name" value="HUPs"/>
    <property type="match status" value="1"/>
</dbReference>
<dbReference type="SUPFAM" id="SSF52402">
    <property type="entry name" value="Adenine nucleotide alpha hydrolases-like"/>
    <property type="match status" value="1"/>
</dbReference>
<keyword evidence="4" id="KW-1185">Reference proteome</keyword>
<proteinExistence type="inferred from homology"/>
<gene>
    <name evidence="3" type="ORF">AUR64_09560</name>
</gene>
<dbReference type="Pfam" id="PF00582">
    <property type="entry name" value="Usp"/>
    <property type="match status" value="1"/>
</dbReference>
<dbReference type="PANTHER" id="PTHR46268:SF6">
    <property type="entry name" value="UNIVERSAL STRESS PROTEIN UP12"/>
    <property type="match status" value="1"/>
</dbReference>
<comment type="similarity">
    <text evidence="1">Belongs to the universal stress protein A family.</text>
</comment>
<comment type="caution">
    <text evidence="3">The sequence shown here is derived from an EMBL/GenBank/DDBJ whole genome shotgun (WGS) entry which is preliminary data.</text>
</comment>
<dbReference type="PANTHER" id="PTHR46268">
    <property type="entry name" value="STRESS RESPONSE PROTEIN NHAX"/>
    <property type="match status" value="1"/>
</dbReference>
<feature type="domain" description="UspA" evidence="2">
    <location>
        <begin position="3"/>
        <end position="126"/>
    </location>
</feature>
<evidence type="ECO:0000313" key="3">
    <source>
        <dbReference type="EMBL" id="KTG09866.1"/>
    </source>
</evidence>
<evidence type="ECO:0000313" key="4">
    <source>
        <dbReference type="Proteomes" id="UP000054387"/>
    </source>
</evidence>
<sequence>MYHVLVGVDDDVERARSCAREVANLPGSTGEMTVTLLHAFDEDPGDASAADVESVRAAADYFDETDVAYELLESGGDAAQSILDAAERENADLIVVAGRKRSPAGKAIFGSVSQSVILSSQRPVLVAGTAPEE</sequence>